<dbReference type="EMBL" id="CP094358">
    <property type="protein sequence ID" value="UOB19256.1"/>
    <property type="molecule type" value="Genomic_DNA"/>
</dbReference>
<keyword evidence="8" id="KW-0238">DNA-binding</keyword>
<gene>
    <name evidence="16" type="ORF">MQE35_08135</name>
</gene>
<dbReference type="InterPro" id="IPR011604">
    <property type="entry name" value="PDDEXK-like_dom_sf"/>
</dbReference>
<evidence type="ECO:0000313" key="16">
    <source>
        <dbReference type="EMBL" id="UOB19256.1"/>
    </source>
</evidence>
<dbReference type="EC" id="5.6.2.4" evidence="12"/>
<evidence type="ECO:0000256" key="1">
    <source>
        <dbReference type="ARBA" id="ARBA00022722"/>
    </source>
</evidence>
<dbReference type="Gene3D" id="3.40.50.300">
    <property type="entry name" value="P-loop containing nucleotide triphosphate hydrolases"/>
    <property type="match status" value="3"/>
</dbReference>
<evidence type="ECO:0000256" key="4">
    <source>
        <dbReference type="ARBA" id="ARBA00022801"/>
    </source>
</evidence>
<dbReference type="GO" id="GO:0005829">
    <property type="term" value="C:cytosol"/>
    <property type="evidence" value="ECO:0007669"/>
    <property type="project" value="TreeGrafter"/>
</dbReference>
<evidence type="ECO:0000256" key="2">
    <source>
        <dbReference type="ARBA" id="ARBA00022741"/>
    </source>
</evidence>
<evidence type="ECO:0000256" key="14">
    <source>
        <dbReference type="PROSITE-ProRule" id="PRU00560"/>
    </source>
</evidence>
<dbReference type="SUPFAM" id="SSF52540">
    <property type="entry name" value="P-loop containing nucleoside triphosphate hydrolases"/>
    <property type="match status" value="1"/>
</dbReference>
<dbReference type="GO" id="GO:0004527">
    <property type="term" value="F:exonuclease activity"/>
    <property type="evidence" value="ECO:0007669"/>
    <property type="project" value="UniProtKB-KW"/>
</dbReference>
<dbReference type="Proteomes" id="UP000831290">
    <property type="component" value="Chromosome"/>
</dbReference>
<protein>
    <recommendedName>
        <fullName evidence="12">DNA 3'-5' helicase</fullName>
        <ecNumber evidence="12">5.6.2.4</ecNumber>
    </recommendedName>
</protein>
<reference evidence="16" key="1">
    <citation type="submission" date="2022-03" db="EMBL/GenBank/DDBJ databases">
        <title>Description of Abyssus ytuae gen. nov., sp. nov., a novel member of the family Flavobacteriaceae isolated from the sediment of Mariana Trench.</title>
        <authorList>
            <person name="Zhang J."/>
            <person name="Xu X."/>
        </authorList>
    </citation>
    <scope>NUCLEOTIDE SEQUENCE</scope>
    <source>
        <strain evidence="16">MT3330</strain>
    </source>
</reference>
<feature type="binding site" evidence="14">
    <location>
        <begin position="10"/>
        <end position="17"/>
    </location>
    <ligand>
        <name>ATP</name>
        <dbReference type="ChEBI" id="CHEBI:30616"/>
    </ligand>
</feature>
<evidence type="ECO:0000256" key="12">
    <source>
        <dbReference type="ARBA" id="ARBA00034808"/>
    </source>
</evidence>
<dbReference type="RefSeq" id="WP_255845872.1">
    <property type="nucleotide sequence ID" value="NZ_CP094358.1"/>
</dbReference>
<dbReference type="Gene3D" id="3.90.320.10">
    <property type="match status" value="1"/>
</dbReference>
<proteinExistence type="predicted"/>
<comment type="catalytic activity">
    <reaction evidence="11">
        <text>Couples ATP hydrolysis with the unwinding of duplex DNA by translocating in the 3'-5' direction.</text>
        <dbReference type="EC" id="5.6.2.4"/>
    </reaction>
</comment>
<dbReference type="Pfam" id="PF13361">
    <property type="entry name" value="UvrD_C"/>
    <property type="match status" value="2"/>
</dbReference>
<keyword evidence="10" id="KW-0413">Isomerase</keyword>
<comment type="catalytic activity">
    <reaction evidence="13">
        <text>ATP + H2O = ADP + phosphate + H(+)</text>
        <dbReference type="Rhea" id="RHEA:13065"/>
        <dbReference type="ChEBI" id="CHEBI:15377"/>
        <dbReference type="ChEBI" id="CHEBI:15378"/>
        <dbReference type="ChEBI" id="CHEBI:30616"/>
        <dbReference type="ChEBI" id="CHEBI:43474"/>
        <dbReference type="ChEBI" id="CHEBI:456216"/>
        <dbReference type="EC" id="5.6.2.4"/>
    </reaction>
</comment>
<keyword evidence="5 14" id="KW-0347">Helicase</keyword>
<dbReference type="PROSITE" id="PS51198">
    <property type="entry name" value="UVRD_HELICASE_ATP_BIND"/>
    <property type="match status" value="1"/>
</dbReference>
<keyword evidence="3" id="KW-0227">DNA damage</keyword>
<dbReference type="Gene3D" id="1.10.3170.10">
    <property type="entry name" value="Recbcd, chain B, domain 2"/>
    <property type="match status" value="1"/>
</dbReference>
<keyword evidence="2 14" id="KW-0547">Nucleotide-binding</keyword>
<evidence type="ECO:0000256" key="9">
    <source>
        <dbReference type="ARBA" id="ARBA00023204"/>
    </source>
</evidence>
<keyword evidence="9" id="KW-0234">DNA repair</keyword>
<evidence type="ECO:0000259" key="15">
    <source>
        <dbReference type="PROSITE" id="PS51198"/>
    </source>
</evidence>
<dbReference type="PANTHER" id="PTHR11070">
    <property type="entry name" value="UVRD / RECB / PCRA DNA HELICASE FAMILY MEMBER"/>
    <property type="match status" value="1"/>
</dbReference>
<dbReference type="InterPro" id="IPR014016">
    <property type="entry name" value="UvrD-like_ATP-bd"/>
</dbReference>
<evidence type="ECO:0000256" key="11">
    <source>
        <dbReference type="ARBA" id="ARBA00034617"/>
    </source>
</evidence>
<dbReference type="InterPro" id="IPR000212">
    <property type="entry name" value="DNA_helicase_UvrD/REP"/>
</dbReference>
<dbReference type="GO" id="GO:0000725">
    <property type="term" value="P:recombinational repair"/>
    <property type="evidence" value="ECO:0007669"/>
    <property type="project" value="TreeGrafter"/>
</dbReference>
<dbReference type="KEGG" id="fbm:MQE35_08135"/>
<evidence type="ECO:0000256" key="6">
    <source>
        <dbReference type="ARBA" id="ARBA00022839"/>
    </source>
</evidence>
<keyword evidence="6" id="KW-0269">Exonuclease</keyword>
<accession>A0A9E7CU23</accession>
<dbReference type="InterPro" id="IPR014017">
    <property type="entry name" value="DNA_helicase_UvrD-like_C"/>
</dbReference>
<keyword evidence="17" id="KW-1185">Reference proteome</keyword>
<feature type="domain" description="UvrD-like helicase ATP-binding" evidence="15">
    <location>
        <begin position="1"/>
        <end position="468"/>
    </location>
</feature>
<dbReference type="Pfam" id="PF00580">
    <property type="entry name" value="UvrD-helicase"/>
    <property type="match status" value="1"/>
</dbReference>
<sequence length="1035" mass="120313">MEIPFKIYNASAGSGKTFTLVKEYLSILLSTKNSAVVKNILAITFTNKAVNEMKTRILNKLTFFASKEIFNRNDEMAAHICRDIKMDIYELNARAERSLKFILHNYFYFDIVTIDKFNHRLLKTFAHDLKIPLNFEAGIDTKLMLEEAVDNLIDKAGENELLTKILIEFALSKADEDKDWDISRDLKQTAFLLLEENHVEHISQIKNKNLKDFITLYGLLNQLIKEQRKNIQSDASTLLSFLTSKNLDANDFTRGTLFNHFKKIASGIFNKLYENKLEENILEGNVYNKSLSPDKKAIIDVLIPEISAAYHETKKKIYQLKFFENFKKNVVPYSLLNSIHKELEEIKEEQNLILVSEFNNIISSAISNQPAPFIYERIGEKYRNYFIDEFQDTSEMQWKNLLPLISNALETETTDGKHGSLMIVGDAKQAIYRWRGGKAEQFIDLYNCNNPFKVSKKIEVLPKNYRSHDEIVKFNNSFFTHISNFLTNNRYKELYKNQSYQETNGKSGGYINFTFLENDEDQLYCETVLNHIVTLIKQGYNYKDICILTQKKKHGFLIANYLAEKDVPLVSSESLLLKNNTKVNFLINLISLKNSPNNKETILNIIKFYTTQNNIEDKHACLLKYKNNINALFELYDFNLSTFTSLPFYNAVEYAISCFNIHHTSDAYLQYFLDEILLFTQKNNSNINFLEYWENKKDSLSIVAPQDMNAVQIMTIHKSKGLEFPIVIFPFANTKIYEEINPKTWMPVNKDIFNIPYALIDKNKDLSSYNEYGLEHYNDWQAKLELDQFNVLYVALTRPVEKLFIISKREIDKKGNENTTTFSGLFINYLKAIGLYTEKQNNFEFGNKEKHLLPVTLHNMESHSIPFISNNTYNQTFKIVTKGGSLWNTKQATAIEKGNLYHYILSKIKYSSDIESAIEDCIEEGIISNEEKITVVKKIKDVVLHSELQKYFSNKNVVLNEQAILCKEGSIVKPDRIVVYNNTRTTIIDYKTGTDNPAFDNQLNMYAKHLEEMNYNIENKIIVFINDEIKIKYIL</sequence>
<evidence type="ECO:0000256" key="8">
    <source>
        <dbReference type="ARBA" id="ARBA00023125"/>
    </source>
</evidence>
<dbReference type="GO" id="GO:0003677">
    <property type="term" value="F:DNA binding"/>
    <property type="evidence" value="ECO:0007669"/>
    <property type="project" value="UniProtKB-KW"/>
</dbReference>
<keyword evidence="1" id="KW-0540">Nuclease</keyword>
<dbReference type="AlphaFoldDB" id="A0A9E7CU23"/>
<keyword evidence="7 14" id="KW-0067">ATP-binding</keyword>
<keyword evidence="4 14" id="KW-0378">Hydrolase</keyword>
<evidence type="ECO:0000256" key="10">
    <source>
        <dbReference type="ARBA" id="ARBA00023235"/>
    </source>
</evidence>
<evidence type="ECO:0000256" key="5">
    <source>
        <dbReference type="ARBA" id="ARBA00022806"/>
    </source>
</evidence>
<evidence type="ECO:0000313" key="17">
    <source>
        <dbReference type="Proteomes" id="UP000831290"/>
    </source>
</evidence>
<dbReference type="PANTHER" id="PTHR11070:SF67">
    <property type="entry name" value="DNA 3'-5' HELICASE"/>
    <property type="match status" value="1"/>
</dbReference>
<evidence type="ECO:0000256" key="3">
    <source>
        <dbReference type="ARBA" id="ARBA00022763"/>
    </source>
</evidence>
<dbReference type="GO" id="GO:0005524">
    <property type="term" value="F:ATP binding"/>
    <property type="evidence" value="ECO:0007669"/>
    <property type="project" value="UniProtKB-UniRule"/>
</dbReference>
<evidence type="ECO:0000256" key="7">
    <source>
        <dbReference type="ARBA" id="ARBA00022840"/>
    </source>
</evidence>
<dbReference type="GO" id="GO:0043138">
    <property type="term" value="F:3'-5' DNA helicase activity"/>
    <property type="evidence" value="ECO:0007669"/>
    <property type="project" value="UniProtKB-EC"/>
</dbReference>
<organism evidence="16 17">
    <name type="scientific">Abyssalbus ytuae</name>
    <dbReference type="NCBI Taxonomy" id="2926907"/>
    <lineage>
        <taxon>Bacteria</taxon>
        <taxon>Pseudomonadati</taxon>
        <taxon>Bacteroidota</taxon>
        <taxon>Flavobacteriia</taxon>
        <taxon>Flavobacteriales</taxon>
        <taxon>Flavobacteriaceae</taxon>
        <taxon>Abyssalbus</taxon>
    </lineage>
</organism>
<dbReference type="InterPro" id="IPR027417">
    <property type="entry name" value="P-loop_NTPase"/>
</dbReference>
<name>A0A9E7CU23_9FLAO</name>
<evidence type="ECO:0000256" key="13">
    <source>
        <dbReference type="ARBA" id="ARBA00048988"/>
    </source>
</evidence>